<sequence length="817" mass="92378">MGLFDLIFGKDGGATVAGLRAMTERDRFAEYLPWEAYGPESRLYINIDNTVGMMWECSPLIFAGESTMRTLEGLFRLNLPDGAIMQFILFADPNVTPIIRDFNSMKSRKSELIQDVAENVSDFYLSGVEGLPNLSGIPIRNFRLFFTVKFPDRELPNVNIDEINGTVQEILQGAGLSPRSVEPGVLLDWLRRMMNDTPSENNGHYDDRKEIRKQVLLATPIETGFSRLKFGSKCFRCVTPRAYPREGNPIQTNKLFGGIMGQPTDSDQIRTPFFFTLNIILKNQKQKLHTKCNLVLQQKGVGSFAPSLARKQEEYMWAADELERGTKFFKIIPMLWVYGSDEWLVNESVTRAKRVWEGQGYVMQEDKGILPILFISALPFGLYDIKSNVETLDRDQIMPVGSIAATLPVQGDFSGLGRPAMLFAGRKGQLFGLDIFHKKGVNNHNAMVCAESGAGKSFFLNYLLFNYYALKAKVRVIDIGGSYKKMTMLCGARYLDFSEDSDVCLNPFTNIVDVEHDIPIIAPIVAQMIFSSGNSSPSETEMTLIKEAVRWAWQQEGNDAGIDTVHEYLSNFDRYSNVGGEVKDAAARLAFNLGDFRSDGPFGRFFNGRSTFDIANDEFVVLELEQLVQKKSLFRVVTLQVINAVTQDLYLSDRSDRRLIVFDEAWQFLGESSTLKEVIEEGYRRARKYGGSFTIITQSVLDMKRFGGVGNVIRENSAFKFYLESKAFEEARNEKMLDYDDFTMDILKSTKSAKPRYSEIFMDTPYGVGVGRLAVDPFSYYVFTSDADEITEIEQLVDGGMGYEDAIREMVRKYRGD</sequence>
<evidence type="ECO:0000313" key="2">
    <source>
        <dbReference type="EMBL" id="BDV41515.1"/>
    </source>
</evidence>
<dbReference type="EMBL" id="AP027151">
    <property type="protein sequence ID" value="BDV41515.1"/>
    <property type="molecule type" value="Genomic_DNA"/>
</dbReference>
<dbReference type="InterPro" id="IPR025955">
    <property type="entry name" value="TraC/Conjuga_ATPase"/>
</dbReference>
<dbReference type="Pfam" id="PF11130">
    <property type="entry name" value="TraC_F_IV"/>
    <property type="match status" value="1"/>
</dbReference>
<name>A0ABN6VN01_9BACT</name>
<dbReference type="Gene3D" id="3.40.50.300">
    <property type="entry name" value="P-loop containing nucleotide triphosphate hydrolases"/>
    <property type="match status" value="1"/>
</dbReference>
<dbReference type="Gene3D" id="1.10.8.730">
    <property type="match status" value="1"/>
</dbReference>
<dbReference type="Pfam" id="PF19044">
    <property type="entry name" value="P-loop_TraG"/>
    <property type="match status" value="1"/>
</dbReference>
<gene>
    <name evidence="2" type="ORF">GURASL_04380</name>
</gene>
<evidence type="ECO:0000313" key="3">
    <source>
        <dbReference type="Proteomes" id="UP001317705"/>
    </source>
</evidence>
<reference evidence="2 3" key="1">
    <citation type="submission" date="2022-12" db="EMBL/GenBank/DDBJ databases">
        <title>Polyphasic characterization of Geotalea uranireducens NIT-SL11 newly isolated from a complex of sewage sludge and microbially reduced graphene oxide.</title>
        <authorList>
            <person name="Xie L."/>
            <person name="Yoshida N."/>
            <person name="Meng L."/>
        </authorList>
    </citation>
    <scope>NUCLEOTIDE SEQUENCE [LARGE SCALE GENOMIC DNA]</scope>
    <source>
        <strain evidence="2 3">NIT-SL11</strain>
    </source>
</reference>
<protein>
    <submittedName>
        <fullName evidence="2">Conjugal transfer protein TraC</fullName>
    </submittedName>
</protein>
<feature type="domain" description="TraG P-loop" evidence="1">
    <location>
        <begin position="438"/>
        <end position="812"/>
    </location>
</feature>
<evidence type="ECO:0000259" key="1">
    <source>
        <dbReference type="Pfam" id="PF19044"/>
    </source>
</evidence>
<dbReference type="InterPro" id="IPR043964">
    <property type="entry name" value="P-loop_TraG"/>
</dbReference>
<dbReference type="PANTHER" id="PTHR38467:SF1">
    <property type="entry name" value="CONJUGATIVE TRANSFER: ASSEMBLY"/>
    <property type="match status" value="1"/>
</dbReference>
<dbReference type="Proteomes" id="UP001317705">
    <property type="component" value="Chromosome"/>
</dbReference>
<dbReference type="PANTHER" id="PTHR38467">
    <property type="match status" value="1"/>
</dbReference>
<dbReference type="InterPro" id="IPR027417">
    <property type="entry name" value="P-loop_NTPase"/>
</dbReference>
<dbReference type="InterPro" id="IPR053155">
    <property type="entry name" value="F-pilin_assembly_TraC"/>
</dbReference>
<organism evidence="2 3">
    <name type="scientific">Geotalea uraniireducens</name>
    <dbReference type="NCBI Taxonomy" id="351604"/>
    <lineage>
        <taxon>Bacteria</taxon>
        <taxon>Pseudomonadati</taxon>
        <taxon>Thermodesulfobacteriota</taxon>
        <taxon>Desulfuromonadia</taxon>
        <taxon>Geobacterales</taxon>
        <taxon>Geobacteraceae</taxon>
        <taxon>Geotalea</taxon>
    </lineage>
</organism>
<dbReference type="CDD" id="cd01127">
    <property type="entry name" value="TrwB_TraG_TraD_VirD4"/>
    <property type="match status" value="1"/>
</dbReference>
<dbReference type="RefSeq" id="WP_282001508.1">
    <property type="nucleotide sequence ID" value="NZ_AP027151.1"/>
</dbReference>
<proteinExistence type="predicted"/>
<dbReference type="SUPFAM" id="SSF52540">
    <property type="entry name" value="P-loop containing nucleoside triphosphate hydrolases"/>
    <property type="match status" value="1"/>
</dbReference>
<keyword evidence="3" id="KW-1185">Reference proteome</keyword>
<accession>A0ABN6VN01</accession>